<reference evidence="2" key="1">
    <citation type="submission" date="2022-02" db="EMBL/GenBank/DDBJ databases">
        <authorList>
            <person name="King R."/>
        </authorList>
    </citation>
    <scope>NUCLEOTIDE SEQUENCE</scope>
</reference>
<dbReference type="Proteomes" id="UP001154329">
    <property type="component" value="Chromosome 2"/>
</dbReference>
<feature type="signal peptide" evidence="1">
    <location>
        <begin position="1"/>
        <end position="19"/>
    </location>
</feature>
<accession>A0A9P0IXD9</accession>
<name>A0A9P0IXD9_APHGO</name>
<sequence length="177" mass="19754">MIFFFSPLFSLLLTITAVTKHVLNIQTCTTVSAPSSTSYFTICEATLPMGGGCLNPHELAPFMAQPRYQSANRVRTSHTSPPRGRPITPPLCHARRSPPYSARPCSVVRFRRSSVTYDIFFALRRPCFSSSPQWCCSRFSLSDRFVCSSTRYFGRCRLIQGVPFCTPSPLLALSADL</sequence>
<feature type="chain" id="PRO_5040222237" description="Secreted protein" evidence="1">
    <location>
        <begin position="20"/>
        <end position="177"/>
    </location>
</feature>
<keyword evidence="3" id="KW-1185">Reference proteome</keyword>
<proteinExistence type="predicted"/>
<evidence type="ECO:0000313" key="2">
    <source>
        <dbReference type="EMBL" id="CAH1721344.1"/>
    </source>
</evidence>
<evidence type="ECO:0000256" key="1">
    <source>
        <dbReference type="SAM" id="SignalP"/>
    </source>
</evidence>
<reference evidence="2" key="2">
    <citation type="submission" date="2022-10" db="EMBL/GenBank/DDBJ databases">
        <authorList>
            <consortium name="ENA_rothamsted_submissions"/>
            <consortium name="culmorum"/>
            <person name="King R."/>
        </authorList>
    </citation>
    <scope>NUCLEOTIDE SEQUENCE</scope>
</reference>
<organism evidence="2 3">
    <name type="scientific">Aphis gossypii</name>
    <name type="common">Cotton aphid</name>
    <dbReference type="NCBI Taxonomy" id="80765"/>
    <lineage>
        <taxon>Eukaryota</taxon>
        <taxon>Metazoa</taxon>
        <taxon>Ecdysozoa</taxon>
        <taxon>Arthropoda</taxon>
        <taxon>Hexapoda</taxon>
        <taxon>Insecta</taxon>
        <taxon>Pterygota</taxon>
        <taxon>Neoptera</taxon>
        <taxon>Paraneoptera</taxon>
        <taxon>Hemiptera</taxon>
        <taxon>Sternorrhyncha</taxon>
        <taxon>Aphidomorpha</taxon>
        <taxon>Aphidoidea</taxon>
        <taxon>Aphididae</taxon>
        <taxon>Aphidini</taxon>
        <taxon>Aphis</taxon>
        <taxon>Aphis</taxon>
    </lineage>
</organism>
<dbReference type="EMBL" id="OU899035">
    <property type="protein sequence ID" value="CAH1721344.1"/>
    <property type="molecule type" value="Genomic_DNA"/>
</dbReference>
<dbReference type="AlphaFoldDB" id="A0A9P0IXD9"/>
<protein>
    <recommendedName>
        <fullName evidence="4">Secreted protein</fullName>
    </recommendedName>
</protein>
<gene>
    <name evidence="2" type="ORF">APHIGO_LOCUS4355</name>
</gene>
<keyword evidence="1" id="KW-0732">Signal</keyword>
<evidence type="ECO:0000313" key="3">
    <source>
        <dbReference type="Proteomes" id="UP001154329"/>
    </source>
</evidence>
<evidence type="ECO:0008006" key="4">
    <source>
        <dbReference type="Google" id="ProtNLM"/>
    </source>
</evidence>